<name>A0A0A0KPM8_CUCSA</name>
<reference evidence="1 2" key="4">
    <citation type="journal article" date="2011" name="BMC Genomics">
        <title>RNA-Seq improves annotation of protein-coding genes in the cucumber genome.</title>
        <authorList>
            <person name="Li Z."/>
            <person name="Zhang Z."/>
            <person name="Yan P."/>
            <person name="Huang S."/>
            <person name="Fei Z."/>
            <person name="Lin K."/>
        </authorList>
    </citation>
    <scope>NUCLEOTIDE SEQUENCE [LARGE SCALE GENOMIC DNA]</scope>
    <source>
        <strain evidence="2">cv. 9930</strain>
    </source>
</reference>
<evidence type="ECO:0000313" key="1">
    <source>
        <dbReference type="EMBL" id="KGN51570.1"/>
    </source>
</evidence>
<dbReference type="Proteomes" id="UP000029981">
    <property type="component" value="Chromosome 5"/>
</dbReference>
<dbReference type="Gramene" id="KGN51570">
    <property type="protein sequence ID" value="KGN51570"/>
    <property type="gene ID" value="Csa_5G579565"/>
</dbReference>
<accession>A0A0A0KPM8</accession>
<sequence length="110" mass="11972">MNISLFFTGLCNSKLVTRPVAPHATPSQSPLQQSIPVHDARISVVSCTILALMLNNEALSSSAQTGATVVVVVSATDIASKTSQKQRKSNTHLRNCIFEKMGCNQIRQFW</sequence>
<reference evidence="1 2" key="2">
    <citation type="journal article" date="2009" name="PLoS ONE">
        <title>An integrated genetic and cytogenetic map of the cucumber genome.</title>
        <authorList>
            <person name="Ren Y."/>
            <person name="Zhang Z."/>
            <person name="Liu J."/>
            <person name="Staub J.E."/>
            <person name="Han Y."/>
            <person name="Cheng Z."/>
            <person name="Li X."/>
            <person name="Lu J."/>
            <person name="Miao H."/>
            <person name="Kang H."/>
            <person name="Xie B."/>
            <person name="Gu X."/>
            <person name="Wang X."/>
            <person name="Du Y."/>
            <person name="Jin W."/>
            <person name="Huang S."/>
        </authorList>
    </citation>
    <scope>NUCLEOTIDE SEQUENCE [LARGE SCALE GENOMIC DNA]</scope>
    <source>
        <strain evidence="2">cv. 9930</strain>
    </source>
</reference>
<proteinExistence type="predicted"/>
<gene>
    <name evidence="1" type="ORF">Csa_5G579565</name>
</gene>
<protein>
    <submittedName>
        <fullName evidence="1">Uncharacterized protein</fullName>
    </submittedName>
</protein>
<dbReference type="AlphaFoldDB" id="A0A0A0KPM8"/>
<reference evidence="1 2" key="1">
    <citation type="journal article" date="2009" name="Nat. Genet.">
        <title>The genome of the cucumber, Cucumis sativus L.</title>
        <authorList>
            <person name="Huang S."/>
            <person name="Li R."/>
            <person name="Zhang Z."/>
            <person name="Li L."/>
            <person name="Gu X."/>
            <person name="Fan W."/>
            <person name="Lucas W.J."/>
            <person name="Wang X."/>
            <person name="Xie B."/>
            <person name="Ni P."/>
            <person name="Ren Y."/>
            <person name="Zhu H."/>
            <person name="Li J."/>
            <person name="Lin K."/>
            <person name="Jin W."/>
            <person name="Fei Z."/>
            <person name="Li G."/>
            <person name="Staub J."/>
            <person name="Kilian A."/>
            <person name="van der Vossen E.A."/>
            <person name="Wu Y."/>
            <person name="Guo J."/>
            <person name="He J."/>
            <person name="Jia Z."/>
            <person name="Ren Y."/>
            <person name="Tian G."/>
            <person name="Lu Y."/>
            <person name="Ruan J."/>
            <person name="Qian W."/>
            <person name="Wang M."/>
            <person name="Huang Q."/>
            <person name="Li B."/>
            <person name="Xuan Z."/>
            <person name="Cao J."/>
            <person name="Asan"/>
            <person name="Wu Z."/>
            <person name="Zhang J."/>
            <person name="Cai Q."/>
            <person name="Bai Y."/>
            <person name="Zhao B."/>
            <person name="Han Y."/>
            <person name="Li Y."/>
            <person name="Li X."/>
            <person name="Wang S."/>
            <person name="Shi Q."/>
            <person name="Liu S."/>
            <person name="Cho W.K."/>
            <person name="Kim J.Y."/>
            <person name="Xu Y."/>
            <person name="Heller-Uszynska K."/>
            <person name="Miao H."/>
            <person name="Cheng Z."/>
            <person name="Zhang S."/>
            <person name="Wu J."/>
            <person name="Yang Y."/>
            <person name="Kang H."/>
            <person name="Li M."/>
            <person name="Liang H."/>
            <person name="Ren X."/>
            <person name="Shi Z."/>
            <person name="Wen M."/>
            <person name="Jian M."/>
            <person name="Yang H."/>
            <person name="Zhang G."/>
            <person name="Yang Z."/>
            <person name="Chen R."/>
            <person name="Liu S."/>
            <person name="Li J."/>
            <person name="Ma L."/>
            <person name="Liu H."/>
            <person name="Zhou Y."/>
            <person name="Zhao J."/>
            <person name="Fang X."/>
            <person name="Li G."/>
            <person name="Fang L."/>
            <person name="Li Y."/>
            <person name="Liu D."/>
            <person name="Zheng H."/>
            <person name="Zhang Y."/>
            <person name="Qin N."/>
            <person name="Li Z."/>
            <person name="Yang G."/>
            <person name="Yang S."/>
            <person name="Bolund L."/>
            <person name="Kristiansen K."/>
            <person name="Zheng H."/>
            <person name="Li S."/>
            <person name="Zhang X."/>
            <person name="Yang H."/>
            <person name="Wang J."/>
            <person name="Sun R."/>
            <person name="Zhang B."/>
            <person name="Jiang S."/>
            <person name="Wang J."/>
            <person name="Du Y."/>
            <person name="Li S."/>
        </authorList>
    </citation>
    <scope>NUCLEOTIDE SEQUENCE [LARGE SCALE GENOMIC DNA]</scope>
    <source>
        <strain evidence="2">cv. 9930</strain>
    </source>
</reference>
<keyword evidence="2" id="KW-1185">Reference proteome</keyword>
<dbReference type="EMBL" id="CM002926">
    <property type="protein sequence ID" value="KGN51570.1"/>
    <property type="molecule type" value="Genomic_DNA"/>
</dbReference>
<evidence type="ECO:0000313" key="2">
    <source>
        <dbReference type="Proteomes" id="UP000029981"/>
    </source>
</evidence>
<reference evidence="1 2" key="3">
    <citation type="journal article" date="2010" name="BMC Genomics">
        <title>Transcriptome sequencing and comparative analysis of cucumber flowers with different sex types.</title>
        <authorList>
            <person name="Guo S."/>
            <person name="Zheng Y."/>
            <person name="Joung J.G."/>
            <person name="Liu S."/>
            <person name="Zhang Z."/>
            <person name="Crasta O.R."/>
            <person name="Sobral B.W."/>
            <person name="Xu Y."/>
            <person name="Huang S."/>
            <person name="Fei Z."/>
        </authorList>
    </citation>
    <scope>NUCLEOTIDE SEQUENCE [LARGE SCALE GENOMIC DNA]</scope>
    <source>
        <strain evidence="2">cv. 9930</strain>
    </source>
</reference>
<organism evidence="1 2">
    <name type="scientific">Cucumis sativus</name>
    <name type="common">Cucumber</name>
    <dbReference type="NCBI Taxonomy" id="3659"/>
    <lineage>
        <taxon>Eukaryota</taxon>
        <taxon>Viridiplantae</taxon>
        <taxon>Streptophyta</taxon>
        <taxon>Embryophyta</taxon>
        <taxon>Tracheophyta</taxon>
        <taxon>Spermatophyta</taxon>
        <taxon>Magnoliopsida</taxon>
        <taxon>eudicotyledons</taxon>
        <taxon>Gunneridae</taxon>
        <taxon>Pentapetalae</taxon>
        <taxon>rosids</taxon>
        <taxon>fabids</taxon>
        <taxon>Cucurbitales</taxon>
        <taxon>Cucurbitaceae</taxon>
        <taxon>Benincaseae</taxon>
        <taxon>Cucumis</taxon>
    </lineage>
</organism>